<name>R4KQC9_9FIRM</name>
<gene>
    <name evidence="6" type="ORF">Desgi_4519</name>
</gene>
<dbReference type="PANTHER" id="PTHR41286">
    <property type="entry name" value="HNH NUCLEASE YAJD-RELATED"/>
    <property type="match status" value="1"/>
</dbReference>
<dbReference type="eggNOG" id="COG1403">
    <property type="taxonomic scope" value="Bacteria"/>
</dbReference>
<keyword evidence="7" id="KW-1185">Reference proteome</keyword>
<dbReference type="InterPro" id="IPR003615">
    <property type="entry name" value="HNH_nuc"/>
</dbReference>
<organism evidence="6 7">
    <name type="scientific">Desulfoscipio gibsoniae DSM 7213</name>
    <dbReference type="NCBI Taxonomy" id="767817"/>
    <lineage>
        <taxon>Bacteria</taxon>
        <taxon>Bacillati</taxon>
        <taxon>Bacillota</taxon>
        <taxon>Clostridia</taxon>
        <taxon>Eubacteriales</taxon>
        <taxon>Desulfallaceae</taxon>
        <taxon>Desulfoscipio</taxon>
    </lineage>
</organism>
<dbReference type="OrthoDB" id="9779761at2"/>
<dbReference type="EMBL" id="CP003273">
    <property type="protein sequence ID" value="AGL03747.1"/>
    <property type="molecule type" value="Genomic_DNA"/>
</dbReference>
<evidence type="ECO:0000313" key="7">
    <source>
        <dbReference type="Proteomes" id="UP000013520"/>
    </source>
</evidence>
<evidence type="ECO:0000259" key="5">
    <source>
        <dbReference type="SMART" id="SM00507"/>
    </source>
</evidence>
<dbReference type="HOGENOM" id="CLU_108879_4_0_9"/>
<comment type="similarity">
    <text evidence="3">Belongs to the HNH nuclease family.</text>
</comment>
<dbReference type="STRING" id="767817.Desgi_4519"/>
<dbReference type="InterPro" id="IPR002711">
    <property type="entry name" value="HNH"/>
</dbReference>
<dbReference type="GO" id="GO:0004519">
    <property type="term" value="F:endonuclease activity"/>
    <property type="evidence" value="ECO:0007669"/>
    <property type="project" value="UniProtKB-KW"/>
</dbReference>
<dbReference type="Pfam" id="PF01844">
    <property type="entry name" value="HNH"/>
    <property type="match status" value="1"/>
</dbReference>
<evidence type="ECO:0000256" key="3">
    <source>
        <dbReference type="ARBA" id="ARBA00038412"/>
    </source>
</evidence>
<sequence length="127" mass="15177">MPRKPLAPCRHPGCPELTDARFCPKHMQEYNWRYNRKERPKYSKQLYNSARWQRLRKKVLLAHPLCVECERQGRITPATIVDHVKPHKGNLNLFWDENNLQALCKNCHDSKTTKEGRWGDKNKIYSY</sequence>
<dbReference type="Gene3D" id="1.10.30.50">
    <property type="match status" value="1"/>
</dbReference>
<dbReference type="CDD" id="cd00085">
    <property type="entry name" value="HNHc"/>
    <property type="match status" value="1"/>
</dbReference>
<dbReference type="PANTHER" id="PTHR41286:SF1">
    <property type="entry name" value="HNH NUCLEASE YAJD-RELATED"/>
    <property type="match status" value="1"/>
</dbReference>
<evidence type="ECO:0000256" key="1">
    <source>
        <dbReference type="ARBA" id="ARBA00022722"/>
    </source>
</evidence>
<evidence type="ECO:0000256" key="2">
    <source>
        <dbReference type="ARBA" id="ARBA00022801"/>
    </source>
</evidence>
<dbReference type="KEGG" id="dgi:Desgi_4519"/>
<keyword evidence="1" id="KW-0540">Nuclease</keyword>
<dbReference type="Proteomes" id="UP000013520">
    <property type="component" value="Chromosome"/>
</dbReference>
<proteinExistence type="inferred from homology"/>
<dbReference type="GO" id="GO:0005829">
    <property type="term" value="C:cytosol"/>
    <property type="evidence" value="ECO:0007669"/>
    <property type="project" value="TreeGrafter"/>
</dbReference>
<dbReference type="GO" id="GO:0008270">
    <property type="term" value="F:zinc ion binding"/>
    <property type="evidence" value="ECO:0007669"/>
    <property type="project" value="InterPro"/>
</dbReference>
<accession>R4KQC9</accession>
<keyword evidence="2" id="KW-0378">Hydrolase</keyword>
<reference evidence="6 7" key="1">
    <citation type="submission" date="2012-01" db="EMBL/GenBank/DDBJ databases">
        <title>Complete sequence of Desulfotomaculum gibsoniae DSM 7213.</title>
        <authorList>
            <consortium name="US DOE Joint Genome Institute"/>
            <person name="Lucas S."/>
            <person name="Han J."/>
            <person name="Lapidus A."/>
            <person name="Cheng J.-F."/>
            <person name="Goodwin L."/>
            <person name="Pitluck S."/>
            <person name="Peters L."/>
            <person name="Ovchinnikova G."/>
            <person name="Teshima H."/>
            <person name="Detter J.C."/>
            <person name="Han C."/>
            <person name="Tapia R."/>
            <person name="Land M."/>
            <person name="Hauser L."/>
            <person name="Kyrpides N."/>
            <person name="Ivanova N."/>
            <person name="Pagani I."/>
            <person name="Parshina S."/>
            <person name="Plugge C."/>
            <person name="Muyzer G."/>
            <person name="Kuever J."/>
            <person name="Ivanova A."/>
            <person name="Nazina T."/>
            <person name="Klenk H.-P."/>
            <person name="Brambilla E."/>
            <person name="Spring S."/>
            <person name="Stams A.F."/>
            <person name="Woyke T."/>
        </authorList>
    </citation>
    <scope>NUCLEOTIDE SEQUENCE [LARGE SCALE GENOMIC DNA]</scope>
    <source>
        <strain evidence="6 7">DSM 7213</strain>
    </source>
</reference>
<evidence type="ECO:0000256" key="4">
    <source>
        <dbReference type="ARBA" id="ARBA00040194"/>
    </source>
</evidence>
<dbReference type="AlphaFoldDB" id="R4KQC9"/>
<feature type="domain" description="HNH nuclease" evidence="5">
    <location>
        <begin position="54"/>
        <end position="109"/>
    </location>
</feature>
<dbReference type="GO" id="GO:0003676">
    <property type="term" value="F:nucleic acid binding"/>
    <property type="evidence" value="ECO:0007669"/>
    <property type="project" value="InterPro"/>
</dbReference>
<dbReference type="GO" id="GO:0016787">
    <property type="term" value="F:hydrolase activity"/>
    <property type="evidence" value="ECO:0007669"/>
    <property type="project" value="UniProtKB-KW"/>
</dbReference>
<keyword evidence="6" id="KW-0255">Endonuclease</keyword>
<protein>
    <recommendedName>
        <fullName evidence="4">Putative HNH nuclease YajD</fullName>
    </recommendedName>
</protein>
<dbReference type="RefSeq" id="WP_015618033.1">
    <property type="nucleotide sequence ID" value="NC_021184.1"/>
</dbReference>
<evidence type="ECO:0000313" key="6">
    <source>
        <dbReference type="EMBL" id="AGL03747.1"/>
    </source>
</evidence>
<dbReference type="SMART" id="SM00507">
    <property type="entry name" value="HNHc"/>
    <property type="match status" value="1"/>
</dbReference>